<dbReference type="GO" id="GO:0030008">
    <property type="term" value="C:TRAPP complex"/>
    <property type="evidence" value="ECO:0007669"/>
    <property type="project" value="UniProtKB-UniRule"/>
</dbReference>
<dbReference type="SMART" id="SM01399">
    <property type="entry name" value="Sybindin"/>
    <property type="match status" value="1"/>
</dbReference>
<keyword evidence="1 6" id="KW-0813">Transport</keyword>
<dbReference type="CDD" id="cd14855">
    <property type="entry name" value="TRAPPC1_MUM2"/>
    <property type="match status" value="1"/>
</dbReference>
<dbReference type="PANTHER" id="PTHR23249:SF16">
    <property type="entry name" value="TRAFFICKING PROTEIN PARTICLE COMPLEX SUBUNIT 1"/>
    <property type="match status" value="1"/>
</dbReference>
<evidence type="ECO:0000256" key="6">
    <source>
        <dbReference type="RuleBase" id="RU366065"/>
    </source>
</evidence>
<dbReference type="GO" id="GO:0005783">
    <property type="term" value="C:endoplasmic reticulum"/>
    <property type="evidence" value="ECO:0007669"/>
    <property type="project" value="UniProtKB-SubCell"/>
</dbReference>
<sequence length="143" mass="16655">MTVYNIYIFNCDGQCIYYWQWERSGDSNVSQVEEFKLMYGMIFSIKSLINRLSPIDVDNQFGSFATNKNRLHFYETQSKLKFILNTDLQADTGKVHEILKEIYTGYYVQYVVKNPFCDIKGVSIESSLFTKKLNCFISSLSIA</sequence>
<name>A0AAV7JFN1_9METZ</name>
<reference evidence="7 8" key="1">
    <citation type="journal article" date="2023" name="BMC Biol.">
        <title>The compact genome of the sponge Oopsacas minuta (Hexactinellida) is lacking key metazoan core genes.</title>
        <authorList>
            <person name="Santini S."/>
            <person name="Schenkelaars Q."/>
            <person name="Jourda C."/>
            <person name="Duchesne M."/>
            <person name="Belahbib H."/>
            <person name="Rocher C."/>
            <person name="Selva M."/>
            <person name="Riesgo A."/>
            <person name="Vervoort M."/>
            <person name="Leys S.P."/>
            <person name="Kodjabachian L."/>
            <person name="Le Bivic A."/>
            <person name="Borchiellini C."/>
            <person name="Claverie J.M."/>
            <person name="Renard E."/>
        </authorList>
    </citation>
    <scope>NUCLEOTIDE SEQUENCE [LARGE SCALE GENOMIC DNA]</scope>
    <source>
        <strain evidence="7">SPO-2</strain>
    </source>
</reference>
<organism evidence="7 8">
    <name type="scientific">Oopsacas minuta</name>
    <dbReference type="NCBI Taxonomy" id="111878"/>
    <lineage>
        <taxon>Eukaryota</taxon>
        <taxon>Metazoa</taxon>
        <taxon>Porifera</taxon>
        <taxon>Hexactinellida</taxon>
        <taxon>Hexasterophora</taxon>
        <taxon>Lyssacinosida</taxon>
        <taxon>Leucopsacidae</taxon>
        <taxon>Oopsacas</taxon>
    </lineage>
</organism>
<evidence type="ECO:0000256" key="5">
    <source>
        <dbReference type="ARBA" id="ARBA00038167"/>
    </source>
</evidence>
<accession>A0AAV7JFN1</accession>
<evidence type="ECO:0000256" key="1">
    <source>
        <dbReference type="ARBA" id="ARBA00022448"/>
    </source>
</evidence>
<dbReference type="PANTHER" id="PTHR23249">
    <property type="entry name" value="TRAFFICKING PROTEIN PARTICLE COMPLEX SUBUNIT"/>
    <property type="match status" value="1"/>
</dbReference>
<dbReference type="GO" id="GO:0006888">
    <property type="term" value="P:endoplasmic reticulum to Golgi vesicle-mediated transport"/>
    <property type="evidence" value="ECO:0007669"/>
    <property type="project" value="UniProtKB-UniRule"/>
</dbReference>
<dbReference type="Gene3D" id="3.30.450.70">
    <property type="match status" value="1"/>
</dbReference>
<dbReference type="EMBL" id="JAKMXF010000343">
    <property type="protein sequence ID" value="KAI6647255.1"/>
    <property type="molecule type" value="Genomic_DNA"/>
</dbReference>
<comment type="caution">
    <text evidence="7">The sequence shown here is derived from an EMBL/GenBank/DDBJ whole genome shotgun (WGS) entry which is preliminary data.</text>
</comment>
<dbReference type="InterPro" id="IPR007233">
    <property type="entry name" value="TRAPPC"/>
</dbReference>
<dbReference type="Pfam" id="PF04099">
    <property type="entry name" value="Sybindin"/>
    <property type="match status" value="1"/>
</dbReference>
<dbReference type="SUPFAM" id="SSF64356">
    <property type="entry name" value="SNARE-like"/>
    <property type="match status" value="1"/>
</dbReference>
<gene>
    <name evidence="7" type="ORF">LOD99_12252</name>
</gene>
<evidence type="ECO:0000256" key="4">
    <source>
        <dbReference type="ARBA" id="ARBA00023034"/>
    </source>
</evidence>
<evidence type="ECO:0000313" key="7">
    <source>
        <dbReference type="EMBL" id="KAI6647255.1"/>
    </source>
</evidence>
<proteinExistence type="inferred from homology"/>
<dbReference type="InterPro" id="IPR011012">
    <property type="entry name" value="Longin-like_dom_sf"/>
</dbReference>
<comment type="subcellular location">
    <subcellularLocation>
        <location evidence="6">Endoplasmic reticulum</location>
    </subcellularLocation>
    <subcellularLocation>
        <location evidence="6">Golgi apparatus</location>
        <location evidence="6">cis-Golgi network</location>
    </subcellularLocation>
</comment>
<dbReference type="Proteomes" id="UP001165289">
    <property type="component" value="Unassembled WGS sequence"/>
</dbReference>
<keyword evidence="4 6" id="KW-0333">Golgi apparatus</keyword>
<dbReference type="GO" id="GO:0005794">
    <property type="term" value="C:Golgi apparatus"/>
    <property type="evidence" value="ECO:0007669"/>
    <property type="project" value="UniProtKB-SubCell"/>
</dbReference>
<evidence type="ECO:0000256" key="3">
    <source>
        <dbReference type="ARBA" id="ARBA00022892"/>
    </source>
</evidence>
<comment type="similarity">
    <text evidence="5">Belongs to the TRAPP small subunits family. BET5 subfamily.</text>
</comment>
<keyword evidence="3 6" id="KW-0931">ER-Golgi transport</keyword>
<keyword evidence="8" id="KW-1185">Reference proteome</keyword>
<evidence type="ECO:0000256" key="2">
    <source>
        <dbReference type="ARBA" id="ARBA00022824"/>
    </source>
</evidence>
<dbReference type="AlphaFoldDB" id="A0AAV7JFN1"/>
<comment type="subunit">
    <text evidence="6">Part of the multisubunit transport protein particle (TRAPP) complex.</text>
</comment>
<protein>
    <recommendedName>
        <fullName evidence="6">Trafficking protein particle complex subunit</fullName>
    </recommendedName>
</protein>
<evidence type="ECO:0000313" key="8">
    <source>
        <dbReference type="Proteomes" id="UP001165289"/>
    </source>
</evidence>
<keyword evidence="2 6" id="KW-0256">Endoplasmic reticulum</keyword>